<evidence type="ECO:0000313" key="1">
    <source>
        <dbReference type="EMBL" id="AOJ05320.1"/>
    </source>
</evidence>
<dbReference type="AlphaFoldDB" id="A0A1B4FNR9"/>
<organism evidence="1 2">
    <name type="scientific">Burkholderia mayonis</name>
    <dbReference type="NCBI Taxonomy" id="1385591"/>
    <lineage>
        <taxon>Bacteria</taxon>
        <taxon>Pseudomonadati</taxon>
        <taxon>Pseudomonadota</taxon>
        <taxon>Betaproteobacteria</taxon>
        <taxon>Burkholderiales</taxon>
        <taxon>Burkholderiaceae</taxon>
        <taxon>Burkholderia</taxon>
        <taxon>pseudomallei group</taxon>
    </lineage>
</organism>
<protein>
    <submittedName>
        <fullName evidence="1">Uncharacterized protein</fullName>
    </submittedName>
</protein>
<gene>
    <name evidence="1" type="ORF">WS70_26865</name>
</gene>
<proteinExistence type="predicted"/>
<dbReference type="EMBL" id="CP013387">
    <property type="protein sequence ID" value="AOJ05320.1"/>
    <property type="molecule type" value="Genomic_DNA"/>
</dbReference>
<reference evidence="1 2" key="1">
    <citation type="submission" date="2015-12" db="EMBL/GenBank/DDBJ databases">
        <title>Diversity of Burkholderia near neighbor genomes.</title>
        <authorList>
            <person name="Sahl J."/>
            <person name="Wagner D."/>
            <person name="Keim P."/>
        </authorList>
    </citation>
    <scope>NUCLEOTIDE SEQUENCE [LARGE SCALE GENOMIC DNA]</scope>
    <source>
        <strain evidence="1 2">BDU6</strain>
    </source>
</reference>
<keyword evidence="2" id="KW-1185">Reference proteome</keyword>
<accession>A0A1B4FNR9</accession>
<dbReference type="KEGG" id="buu:WS70_26865"/>
<evidence type="ECO:0000313" key="2">
    <source>
        <dbReference type="Proteomes" id="UP000062519"/>
    </source>
</evidence>
<dbReference type="Proteomes" id="UP000062519">
    <property type="component" value="Chromosome 2"/>
</dbReference>
<name>A0A1B4FNR9_9BURK</name>
<sequence length="85" mass="9303">MIETSAIAPGTVDEWRRHVVTRCYRPPAGRSIERAVRLCGACAVQSTFNRFDGGVCRAHAANARLPGVSRHFLPSRARSANVPRS</sequence>